<evidence type="ECO:0000313" key="2">
    <source>
        <dbReference type="Proteomes" id="UP000196052"/>
    </source>
</evidence>
<gene>
    <name evidence="1" type="ORF">BC05F1_05258</name>
</gene>
<accession>A0A1C4G331</accession>
<evidence type="ECO:0000313" key="1">
    <source>
        <dbReference type="EMBL" id="SCC62353.1"/>
    </source>
</evidence>
<proteinExistence type="predicted"/>
<reference evidence="2" key="1">
    <citation type="submission" date="2016-08" db="EMBL/GenBank/DDBJ databases">
        <authorList>
            <person name="Loux V."/>
            <person name="Rue O."/>
        </authorList>
    </citation>
    <scope>NUCLEOTIDE SEQUENCE [LARGE SCALE GENOMIC DNA]</scope>
    <source>
        <strain evidence="2">INRA Bc05-F1</strain>
    </source>
</reference>
<sequence>MNTYYEEE</sequence>
<dbReference type="EMBL" id="FMBE01000015">
    <property type="protein sequence ID" value="SCC62353.1"/>
    <property type="molecule type" value="Genomic_DNA"/>
</dbReference>
<name>A0A1C4G331_9BACI</name>
<dbReference type="Proteomes" id="UP000196052">
    <property type="component" value="Unassembled WGS sequence"/>
</dbReference>
<organism evidence="1 2">
    <name type="scientific">Bacillus wiedmannii</name>
    <dbReference type="NCBI Taxonomy" id="1890302"/>
    <lineage>
        <taxon>Bacteria</taxon>
        <taxon>Bacillati</taxon>
        <taxon>Bacillota</taxon>
        <taxon>Bacilli</taxon>
        <taxon>Bacillales</taxon>
        <taxon>Bacillaceae</taxon>
        <taxon>Bacillus</taxon>
        <taxon>Bacillus cereus group</taxon>
    </lineage>
</organism>
<protein>
    <submittedName>
        <fullName evidence="1">Uncharacterized protein</fullName>
    </submittedName>
</protein>